<keyword evidence="2" id="KW-0472">Membrane</keyword>
<keyword evidence="2" id="KW-0812">Transmembrane</keyword>
<feature type="transmembrane region" description="Helical" evidence="2">
    <location>
        <begin position="63"/>
        <end position="80"/>
    </location>
</feature>
<evidence type="ECO:0000256" key="2">
    <source>
        <dbReference type="SAM" id="Phobius"/>
    </source>
</evidence>
<keyword evidence="2" id="KW-1133">Transmembrane helix</keyword>
<sequence length="774" mass="86916">MALVSAALGATALFGYNRENFQFDKRQMLQRETLRLNMQLKRFALFRDDVRDLVTLTVDRMDVYHLIGALFMKFCIIVFCKGRIQASAPPFVLQLFQLSNACAFMYLLLAVWLSMHASIASHSFGVKMLTRFVRLPIPTQKQLTVLQSKLIDFEKQGIAQMMRLPFQDHQDWEAVRGKEPGLPPQAKGPIEKAASAASLQPVSADSASAQDLGSEPMVATVEAGDAGTTSAMLLDSKETKPFEDLLSSSRGAMPERHVQLFRQLQFKWQCYDAYCRVCLGLGLNHILQALTYYCICHALVENRTPSLGFGLVVLFQAATIFVAFLDLAGLQHREIITVQIVSILPSLATALEVSLSPRDEEGKLIPHQDFRLSPVSFLCHAIWLELWLRIAWPSGAEKQLAQLPRRFRQVLFLDPFGDVFWDPNQVDAGRSLWEALNAEKDTEQTAALHAAHEAACAATSQLTVAQCALRRWQSVPSWCCSHAQRAELARLETRRAKCGGAISSELERCGPVLPDLEHLLSSFEVTLRRWQRLSREEQESDPFANCLLGPFEQSGAKSGSSGGGGASCFYYDLENERTVFSEAERTSGLLVLSLPALTELMQDVEVQSQSLVELRILRDLTVARKNREVRAKAERAERSLGLGRRSLRHRVQRRLKDDSKRFGTNLVGLFNQKRPVKHGQSWSPVPEDEPAEGAPADRDQREDVTIRAVAGRHARDFVPERLPWQILCRLTRMCQITWFMSHRQQSIACWTWALSHRSGTSCTGRICLLQGRGG</sequence>
<reference evidence="3 4" key="1">
    <citation type="submission" date="2024-02" db="EMBL/GenBank/DDBJ databases">
        <authorList>
            <person name="Chen Y."/>
            <person name="Shah S."/>
            <person name="Dougan E. K."/>
            <person name="Thang M."/>
            <person name="Chan C."/>
        </authorList>
    </citation>
    <scope>NUCLEOTIDE SEQUENCE [LARGE SCALE GENOMIC DNA]</scope>
</reference>
<keyword evidence="4" id="KW-1185">Reference proteome</keyword>
<accession>A0ABP0QRT0</accession>
<protein>
    <submittedName>
        <fullName evidence="3">Uncharacterized protein</fullName>
    </submittedName>
</protein>
<name>A0ABP0QRT0_9DINO</name>
<evidence type="ECO:0000313" key="3">
    <source>
        <dbReference type="EMBL" id="CAK9089811.1"/>
    </source>
</evidence>
<evidence type="ECO:0000313" key="4">
    <source>
        <dbReference type="Proteomes" id="UP001642484"/>
    </source>
</evidence>
<comment type="caution">
    <text evidence="3">The sequence shown here is derived from an EMBL/GenBank/DDBJ whole genome shotgun (WGS) entry which is preliminary data.</text>
</comment>
<dbReference type="Proteomes" id="UP001642484">
    <property type="component" value="Unassembled WGS sequence"/>
</dbReference>
<organism evidence="3 4">
    <name type="scientific">Durusdinium trenchii</name>
    <dbReference type="NCBI Taxonomy" id="1381693"/>
    <lineage>
        <taxon>Eukaryota</taxon>
        <taxon>Sar</taxon>
        <taxon>Alveolata</taxon>
        <taxon>Dinophyceae</taxon>
        <taxon>Suessiales</taxon>
        <taxon>Symbiodiniaceae</taxon>
        <taxon>Durusdinium</taxon>
    </lineage>
</organism>
<feature type="region of interest" description="Disordered" evidence="1">
    <location>
        <begin position="676"/>
        <end position="700"/>
    </location>
</feature>
<gene>
    <name evidence="3" type="ORF">CCMP2556_LOCUS43200</name>
</gene>
<proteinExistence type="predicted"/>
<feature type="transmembrane region" description="Helical" evidence="2">
    <location>
        <begin position="92"/>
        <end position="113"/>
    </location>
</feature>
<dbReference type="EMBL" id="CAXAMN010024773">
    <property type="protein sequence ID" value="CAK9089811.1"/>
    <property type="molecule type" value="Genomic_DNA"/>
</dbReference>
<evidence type="ECO:0000256" key="1">
    <source>
        <dbReference type="SAM" id="MobiDB-lite"/>
    </source>
</evidence>